<keyword evidence="4" id="KW-1185">Reference proteome</keyword>
<evidence type="ECO:0000256" key="1">
    <source>
        <dbReference type="SAM" id="Coils"/>
    </source>
</evidence>
<evidence type="ECO:0000313" key="4">
    <source>
        <dbReference type="Proteomes" id="UP001642409"/>
    </source>
</evidence>
<dbReference type="EMBL" id="CATOUU010000295">
    <property type="protein sequence ID" value="CAI9923837.1"/>
    <property type="molecule type" value="Genomic_DNA"/>
</dbReference>
<sequence>MQNQFSTAQAKYAEDQCVILMSNQQKDLEIVSLKTQIEQQKQILSSEQEQIKQIQIQLSGIQTPSIVNDQEIQCYKMQIESQDDEIFRMQRQLKLINNPVASELDTLKSESNQQSPITMTQNENQKEEVIIQEPVQSETDPSVTLSSTQLIQPLVDLQHKKELKSVKGLSKIKLNLKAPILTDLSAMTEKRRLWMKKIELEQINSDLSDIFKDLAENALDKQQKADLKFQIGELKLSKFILEDEINSLIQEAEDKNSLKSFIAFKNISVSGAERKLEQMKRNNELMIQTLKILRKQNGFKGIFKELERVL</sequence>
<organism evidence="2">
    <name type="scientific">Hexamita inflata</name>
    <dbReference type="NCBI Taxonomy" id="28002"/>
    <lineage>
        <taxon>Eukaryota</taxon>
        <taxon>Metamonada</taxon>
        <taxon>Diplomonadida</taxon>
        <taxon>Hexamitidae</taxon>
        <taxon>Hexamitinae</taxon>
        <taxon>Hexamita</taxon>
    </lineage>
</organism>
<accession>A0AA86NQK2</accession>
<name>A0AA86NQK2_9EUKA</name>
<dbReference type="EMBL" id="CAXDID020000159">
    <property type="protein sequence ID" value="CAL6044161.1"/>
    <property type="molecule type" value="Genomic_DNA"/>
</dbReference>
<reference evidence="3 4" key="2">
    <citation type="submission" date="2024-07" db="EMBL/GenBank/DDBJ databases">
        <authorList>
            <person name="Akdeniz Z."/>
        </authorList>
    </citation>
    <scope>NUCLEOTIDE SEQUENCE [LARGE SCALE GENOMIC DNA]</scope>
</reference>
<dbReference type="AlphaFoldDB" id="A0AA86NQK2"/>
<proteinExistence type="predicted"/>
<protein>
    <submittedName>
        <fullName evidence="3">Hypothetical_protein</fullName>
    </submittedName>
</protein>
<keyword evidence="1" id="KW-0175">Coiled coil</keyword>
<evidence type="ECO:0000313" key="3">
    <source>
        <dbReference type="EMBL" id="CAL6044161.1"/>
    </source>
</evidence>
<feature type="coiled-coil region" evidence="1">
    <location>
        <begin position="30"/>
        <end position="57"/>
    </location>
</feature>
<dbReference type="Proteomes" id="UP001642409">
    <property type="component" value="Unassembled WGS sequence"/>
</dbReference>
<feature type="coiled-coil region" evidence="1">
    <location>
        <begin position="269"/>
        <end position="296"/>
    </location>
</feature>
<evidence type="ECO:0000313" key="2">
    <source>
        <dbReference type="EMBL" id="CAI9923837.1"/>
    </source>
</evidence>
<comment type="caution">
    <text evidence="2">The sequence shown here is derived from an EMBL/GenBank/DDBJ whole genome shotgun (WGS) entry which is preliminary data.</text>
</comment>
<reference evidence="2" key="1">
    <citation type="submission" date="2023-06" db="EMBL/GenBank/DDBJ databases">
        <authorList>
            <person name="Kurt Z."/>
        </authorList>
    </citation>
    <scope>NUCLEOTIDE SEQUENCE</scope>
</reference>
<gene>
    <name evidence="2" type="ORF">HINF_LOCUS11482</name>
    <name evidence="3" type="ORF">HINF_LOCUS40426</name>
</gene>